<evidence type="ECO:0000256" key="1">
    <source>
        <dbReference type="ARBA" id="ARBA00022448"/>
    </source>
</evidence>
<dbReference type="AlphaFoldDB" id="A0A542E4Y0"/>
<dbReference type="Pfam" id="PF00005">
    <property type="entry name" value="ABC_tran"/>
    <property type="match status" value="1"/>
</dbReference>
<feature type="domain" description="ABC transporter" evidence="6">
    <location>
        <begin position="2"/>
        <end position="238"/>
    </location>
</feature>
<keyword evidence="2 5" id="KW-0500">Molybdenum</keyword>
<evidence type="ECO:0000256" key="3">
    <source>
        <dbReference type="ARBA" id="ARBA00022741"/>
    </source>
</evidence>
<dbReference type="InterPro" id="IPR003593">
    <property type="entry name" value="AAA+_ATPase"/>
</dbReference>
<dbReference type="RefSeq" id="WP_246061317.1">
    <property type="nucleotide sequence ID" value="NZ_BAAAPR010000015.1"/>
</dbReference>
<dbReference type="InterPro" id="IPR008995">
    <property type="entry name" value="Mo/tungstate-bd_C_term_dom"/>
</dbReference>
<evidence type="ECO:0000256" key="4">
    <source>
        <dbReference type="ARBA" id="ARBA00022840"/>
    </source>
</evidence>
<dbReference type="PANTHER" id="PTHR42781:SF4">
    <property type="entry name" value="SPERMIDINE_PUTRESCINE IMPORT ATP-BINDING PROTEIN POTA"/>
    <property type="match status" value="1"/>
</dbReference>
<evidence type="ECO:0000256" key="2">
    <source>
        <dbReference type="ARBA" id="ARBA00022505"/>
    </source>
</evidence>
<dbReference type="InterPro" id="IPR017871">
    <property type="entry name" value="ABC_transporter-like_CS"/>
</dbReference>
<dbReference type="Proteomes" id="UP000317893">
    <property type="component" value="Unassembled WGS sequence"/>
</dbReference>
<reference evidence="8 9" key="1">
    <citation type="submission" date="2019-06" db="EMBL/GenBank/DDBJ databases">
        <title>Sequencing the genomes of 1000 actinobacteria strains.</title>
        <authorList>
            <person name="Klenk H.-P."/>
        </authorList>
    </citation>
    <scope>NUCLEOTIDE SEQUENCE [LARGE SCALE GENOMIC DNA]</scope>
    <source>
        <strain evidence="8 9">DSM 18607</strain>
    </source>
</reference>
<dbReference type="PROSITE" id="PS50893">
    <property type="entry name" value="ABC_TRANSPORTER_2"/>
    <property type="match status" value="1"/>
</dbReference>
<dbReference type="PROSITE" id="PS00211">
    <property type="entry name" value="ABC_TRANSPORTER_1"/>
    <property type="match status" value="1"/>
</dbReference>
<dbReference type="SUPFAM" id="SSF52540">
    <property type="entry name" value="P-loop containing nucleoside triphosphate hydrolases"/>
    <property type="match status" value="1"/>
</dbReference>
<evidence type="ECO:0000313" key="9">
    <source>
        <dbReference type="Proteomes" id="UP000317893"/>
    </source>
</evidence>
<proteinExistence type="predicted"/>
<keyword evidence="3" id="KW-0547">Nucleotide-binding</keyword>
<dbReference type="EMBL" id="VFMN01000001">
    <property type="protein sequence ID" value="TQJ10336.1"/>
    <property type="molecule type" value="Genomic_DNA"/>
</dbReference>
<organism evidence="8 9">
    <name type="scientific">Lapillicoccus jejuensis</name>
    <dbReference type="NCBI Taxonomy" id="402171"/>
    <lineage>
        <taxon>Bacteria</taxon>
        <taxon>Bacillati</taxon>
        <taxon>Actinomycetota</taxon>
        <taxon>Actinomycetes</taxon>
        <taxon>Micrococcales</taxon>
        <taxon>Intrasporangiaceae</taxon>
        <taxon>Lapillicoccus</taxon>
    </lineage>
</organism>
<accession>A0A542E4Y0</accession>
<keyword evidence="4 8" id="KW-0067">ATP-binding</keyword>
<feature type="domain" description="Mop" evidence="7">
    <location>
        <begin position="295"/>
        <end position="359"/>
    </location>
</feature>
<keyword evidence="9" id="KW-1185">Reference proteome</keyword>
<dbReference type="Pfam" id="PF03459">
    <property type="entry name" value="TOBE"/>
    <property type="match status" value="1"/>
</dbReference>
<comment type="caution">
    <text evidence="8">The sequence shown here is derived from an EMBL/GenBank/DDBJ whole genome shotgun (WGS) entry which is preliminary data.</text>
</comment>
<dbReference type="Gene3D" id="2.40.50.100">
    <property type="match status" value="1"/>
</dbReference>
<dbReference type="SUPFAM" id="SSF50331">
    <property type="entry name" value="MOP-like"/>
    <property type="match status" value="1"/>
</dbReference>
<dbReference type="InterPro" id="IPR003439">
    <property type="entry name" value="ABC_transporter-like_ATP-bd"/>
</dbReference>
<dbReference type="Gene3D" id="3.40.50.300">
    <property type="entry name" value="P-loop containing nucleotide triphosphate hydrolases"/>
    <property type="match status" value="1"/>
</dbReference>
<name>A0A542E4Y0_9MICO</name>
<evidence type="ECO:0000259" key="7">
    <source>
        <dbReference type="PROSITE" id="PS51866"/>
    </source>
</evidence>
<protein>
    <submittedName>
        <fullName evidence="8">Molybdate transport system ATP-binding protein</fullName>
    </submittedName>
</protein>
<evidence type="ECO:0000313" key="8">
    <source>
        <dbReference type="EMBL" id="TQJ10336.1"/>
    </source>
</evidence>
<dbReference type="InterPro" id="IPR027417">
    <property type="entry name" value="P-loop_NTPase"/>
</dbReference>
<dbReference type="PANTHER" id="PTHR42781">
    <property type="entry name" value="SPERMIDINE/PUTRESCINE IMPORT ATP-BINDING PROTEIN POTA"/>
    <property type="match status" value="1"/>
</dbReference>
<gene>
    <name evidence="8" type="ORF">FB458_3456</name>
</gene>
<dbReference type="InterPro" id="IPR050093">
    <property type="entry name" value="ABC_SmlMolc_Importer"/>
</dbReference>
<dbReference type="GO" id="GO:0005524">
    <property type="term" value="F:ATP binding"/>
    <property type="evidence" value="ECO:0007669"/>
    <property type="project" value="UniProtKB-KW"/>
</dbReference>
<evidence type="ECO:0000259" key="6">
    <source>
        <dbReference type="PROSITE" id="PS50893"/>
    </source>
</evidence>
<keyword evidence="1" id="KW-0813">Transport</keyword>
<dbReference type="InterPro" id="IPR004606">
    <property type="entry name" value="Mop_domain"/>
</dbReference>
<evidence type="ECO:0000256" key="5">
    <source>
        <dbReference type="PROSITE-ProRule" id="PRU01213"/>
    </source>
</evidence>
<dbReference type="SMART" id="SM00382">
    <property type="entry name" value="AAA"/>
    <property type="match status" value="1"/>
</dbReference>
<sequence length="368" mass="38411">MSATLDARVVVRRNGFVLDVELTAQPGEVVGVLGPNGAGKSTLLRALAGLQPLTGGRLALGGRVLDEPSTAVFVPPAVRPVGLVFQDYRLFPHLDALDNVAFGPRARGVRRPAARATAGDLLRRLGLEGLEHRRPAELSGGQAQRVALARALAVDPGLLLLDEPLAALDARTRLEVRSRLREHLRGVDAPVLVVTHDPLEAMVLADRLVVLEGGRVVQEGTPLQVARRPATQYVARLVGLNLWSGRLVGTGVVELEGGGRVTGTLDPGSGAREGDAVLAAVSPSAVVLSTAAPGPTSARNVWPGTVEGVELLTDRVRVEVGGPPHAFVDVTPAAVAELGLHPGQPVWLSAKATETDVYPAQNRTAAQG</sequence>
<dbReference type="InterPro" id="IPR005116">
    <property type="entry name" value="Transp-assoc_OB_typ1"/>
</dbReference>
<dbReference type="GO" id="GO:0015689">
    <property type="term" value="P:molybdate ion transport"/>
    <property type="evidence" value="ECO:0007669"/>
    <property type="project" value="InterPro"/>
</dbReference>
<dbReference type="PROSITE" id="PS51866">
    <property type="entry name" value="MOP"/>
    <property type="match status" value="1"/>
</dbReference>
<dbReference type="GO" id="GO:0016887">
    <property type="term" value="F:ATP hydrolysis activity"/>
    <property type="evidence" value="ECO:0007669"/>
    <property type="project" value="InterPro"/>
</dbReference>